<reference evidence="1" key="1">
    <citation type="journal article" date="2021" name="Proc. Natl. Acad. Sci. U.S.A.">
        <title>Three genomes in the algal genus Volvox reveal the fate of a haploid sex-determining region after a transition to homothallism.</title>
        <authorList>
            <person name="Yamamoto K."/>
            <person name="Hamaji T."/>
            <person name="Kawai-Toyooka H."/>
            <person name="Matsuzaki R."/>
            <person name="Takahashi F."/>
            <person name="Nishimura Y."/>
            <person name="Kawachi M."/>
            <person name="Noguchi H."/>
            <person name="Minakuchi Y."/>
            <person name="Umen J.G."/>
            <person name="Toyoda A."/>
            <person name="Nozaki H."/>
        </authorList>
    </citation>
    <scope>NUCLEOTIDE SEQUENCE</scope>
    <source>
        <strain evidence="1">NIES-3780</strain>
    </source>
</reference>
<evidence type="ECO:0000313" key="2">
    <source>
        <dbReference type="Proteomes" id="UP000747399"/>
    </source>
</evidence>
<proteinExistence type="predicted"/>
<dbReference type="EMBL" id="BNCO01000011">
    <property type="protein sequence ID" value="GIL51724.1"/>
    <property type="molecule type" value="Genomic_DNA"/>
</dbReference>
<feature type="non-terminal residue" evidence="1">
    <location>
        <position position="1"/>
    </location>
</feature>
<protein>
    <submittedName>
        <fullName evidence="1">Uncharacterized protein</fullName>
    </submittedName>
</protein>
<dbReference type="AlphaFoldDB" id="A0A8J4B5A5"/>
<keyword evidence="2" id="KW-1185">Reference proteome</keyword>
<sequence length="180" mass="18197">RNASGEAERRRFRPALPGSIDGALASRALASVIGGDGGSAATPDVRAGAGAATGVAKWPPSRLYEKSCSVLPAANPGAEVMAKLASGDGRDDGTRKVMAGVLSGPAVSSKPAADSEDVCSCPDGRIVPPPPEKVGEWEAFLGLVCPNELDRNVERARCCAATGAAPCTVATTAPRLCAVW</sequence>
<organism evidence="1 2">
    <name type="scientific">Volvox africanus</name>
    <dbReference type="NCBI Taxonomy" id="51714"/>
    <lineage>
        <taxon>Eukaryota</taxon>
        <taxon>Viridiplantae</taxon>
        <taxon>Chlorophyta</taxon>
        <taxon>core chlorophytes</taxon>
        <taxon>Chlorophyceae</taxon>
        <taxon>CS clade</taxon>
        <taxon>Chlamydomonadales</taxon>
        <taxon>Volvocaceae</taxon>
        <taxon>Volvox</taxon>
    </lineage>
</organism>
<evidence type="ECO:0000313" key="1">
    <source>
        <dbReference type="EMBL" id="GIL51724.1"/>
    </source>
</evidence>
<dbReference type="Proteomes" id="UP000747399">
    <property type="component" value="Unassembled WGS sequence"/>
</dbReference>
<feature type="non-terminal residue" evidence="1">
    <location>
        <position position="180"/>
    </location>
</feature>
<accession>A0A8J4B5A5</accession>
<comment type="caution">
    <text evidence="1">The sequence shown here is derived from an EMBL/GenBank/DDBJ whole genome shotgun (WGS) entry which is preliminary data.</text>
</comment>
<name>A0A8J4B5A5_9CHLO</name>
<gene>
    <name evidence="1" type="ORF">Vafri_7656</name>
</gene>